<feature type="transmembrane region" description="Helical" evidence="1">
    <location>
        <begin position="524"/>
        <end position="545"/>
    </location>
</feature>
<keyword evidence="6" id="KW-1185">Reference proteome</keyword>
<feature type="transmembrane region" description="Helical" evidence="1">
    <location>
        <begin position="444"/>
        <end position="466"/>
    </location>
</feature>
<evidence type="ECO:0000313" key="6">
    <source>
        <dbReference type="Proteomes" id="UP000198940"/>
    </source>
</evidence>
<accession>A0A1M7CLS0</accession>
<dbReference type="Proteomes" id="UP000198940">
    <property type="component" value="Unassembled WGS sequence"/>
</dbReference>
<dbReference type="Gene3D" id="1.10.390.10">
    <property type="entry name" value="Neutral Protease Domain 2"/>
    <property type="match status" value="1"/>
</dbReference>
<evidence type="ECO:0000313" key="4">
    <source>
        <dbReference type="EMBL" id="SHL68063.1"/>
    </source>
</evidence>
<dbReference type="GO" id="GO:0008237">
    <property type="term" value="F:metallopeptidase activity"/>
    <property type="evidence" value="ECO:0007669"/>
    <property type="project" value="InterPro"/>
</dbReference>
<feature type="transmembrane region" description="Helical" evidence="1">
    <location>
        <begin position="249"/>
        <end position="272"/>
    </location>
</feature>
<dbReference type="AlphaFoldDB" id="A0A1M7CLS0"/>
<reference evidence="4 5" key="1">
    <citation type="submission" date="2016-11" db="EMBL/GenBank/DDBJ databases">
        <authorList>
            <person name="Varghese N."/>
            <person name="Submissions S."/>
        </authorList>
    </citation>
    <scope>NUCLEOTIDE SEQUENCE [LARGE SCALE GENOMIC DNA]</scope>
    <source>
        <strain evidence="4 5">CGMCC 1.12174</strain>
        <strain evidence="3 6">DSM 26351</strain>
    </source>
</reference>
<dbReference type="SUPFAM" id="SSF55486">
    <property type="entry name" value="Metalloproteases ('zincins'), catalytic domain"/>
    <property type="match status" value="1"/>
</dbReference>
<feature type="transmembrane region" description="Helical" evidence="1">
    <location>
        <begin position="97"/>
        <end position="122"/>
    </location>
</feature>
<feature type="transmembrane region" description="Helical" evidence="1">
    <location>
        <begin position="142"/>
        <end position="164"/>
    </location>
</feature>
<dbReference type="STRING" id="1055723.SAMN05216293_4052"/>
<evidence type="ECO:0000313" key="5">
    <source>
        <dbReference type="Proteomes" id="UP000184031"/>
    </source>
</evidence>
<dbReference type="RefSeq" id="WP_072882961.1">
    <property type="nucleotide sequence ID" value="NZ_FOKU01000016.1"/>
</dbReference>
<gene>
    <name evidence="3" type="ORF">SAMN04487891_11616</name>
    <name evidence="4" type="ORF">SAMN05216293_4052</name>
</gene>
<dbReference type="InterPro" id="IPR027268">
    <property type="entry name" value="Peptidase_M4/M1_CTD_sf"/>
</dbReference>
<keyword evidence="1" id="KW-0472">Membrane</keyword>
<protein>
    <submittedName>
        <fullName evidence="4">Peptidase family M1</fullName>
    </submittedName>
</protein>
<comment type="caution">
    <text evidence="4">The sequence shown here is derived from an EMBL/GenBank/DDBJ whole genome shotgun (WGS) entry which is preliminary data.</text>
</comment>
<evidence type="ECO:0000313" key="3">
    <source>
        <dbReference type="EMBL" id="SFC63767.1"/>
    </source>
</evidence>
<dbReference type="Proteomes" id="UP000184031">
    <property type="component" value="Unassembled WGS sequence"/>
</dbReference>
<keyword evidence="1" id="KW-1133">Transmembrane helix</keyword>
<feature type="transmembrane region" description="Helical" evidence="1">
    <location>
        <begin position="358"/>
        <end position="380"/>
    </location>
</feature>
<dbReference type="Pfam" id="PF01433">
    <property type="entry name" value="Peptidase_M1"/>
    <property type="match status" value="1"/>
</dbReference>
<keyword evidence="1" id="KW-0812">Transmembrane</keyword>
<feature type="transmembrane region" description="Helical" evidence="1">
    <location>
        <begin position="318"/>
        <end position="338"/>
    </location>
</feature>
<dbReference type="EMBL" id="FOKU01000016">
    <property type="protein sequence ID" value="SFC63767.1"/>
    <property type="molecule type" value="Genomic_DNA"/>
</dbReference>
<dbReference type="GO" id="GO:0008270">
    <property type="term" value="F:zinc ion binding"/>
    <property type="evidence" value="ECO:0007669"/>
    <property type="project" value="InterPro"/>
</dbReference>
<feature type="transmembrane region" description="Helical" evidence="1">
    <location>
        <begin position="552"/>
        <end position="573"/>
    </location>
</feature>
<dbReference type="EMBL" id="FRAT01000014">
    <property type="protein sequence ID" value="SHL68063.1"/>
    <property type="molecule type" value="Genomic_DNA"/>
</dbReference>
<organism evidence="4 5">
    <name type="scientific">Flagellimonas taeanensis</name>
    <dbReference type="NCBI Taxonomy" id="1005926"/>
    <lineage>
        <taxon>Bacteria</taxon>
        <taxon>Pseudomonadati</taxon>
        <taxon>Bacteroidota</taxon>
        <taxon>Flavobacteriia</taxon>
        <taxon>Flavobacteriales</taxon>
        <taxon>Flavobacteriaceae</taxon>
        <taxon>Flagellimonas</taxon>
    </lineage>
</organism>
<feature type="domain" description="Peptidase M1 membrane alanine aminopeptidase" evidence="2">
    <location>
        <begin position="855"/>
        <end position="1043"/>
    </location>
</feature>
<dbReference type="InterPro" id="IPR014782">
    <property type="entry name" value="Peptidase_M1_dom"/>
</dbReference>
<dbReference type="OrthoDB" id="100605at2"/>
<feature type="transmembrane region" description="Helical" evidence="1">
    <location>
        <begin position="475"/>
        <end position="496"/>
    </location>
</feature>
<evidence type="ECO:0000256" key="1">
    <source>
        <dbReference type="SAM" id="Phobius"/>
    </source>
</evidence>
<feature type="transmembrane region" description="Helical" evidence="1">
    <location>
        <begin position="54"/>
        <end position="76"/>
    </location>
</feature>
<evidence type="ECO:0000259" key="2">
    <source>
        <dbReference type="Pfam" id="PF01433"/>
    </source>
</evidence>
<feature type="transmembrane region" description="Helical" evidence="1">
    <location>
        <begin position="413"/>
        <end position="438"/>
    </location>
</feature>
<feature type="transmembrane region" description="Helical" evidence="1">
    <location>
        <begin position="171"/>
        <end position="190"/>
    </location>
</feature>
<feature type="transmembrane region" description="Helical" evidence="1">
    <location>
        <begin position="17"/>
        <end position="34"/>
    </location>
</feature>
<name>A0A1M7CLS0_9FLAO</name>
<sequence length="1079" mass="122130">MGSIFLNDIRMTLRQKSTYGALMAYLGIGFWVGYKLNISVGDNLAINAPYSVGFMIGLMSLTIILMATVLAFSVLFKEADANFGLIVFSTPVRKRGFALMRFCSFFVLTLLSFFILTVAYVIGLHAQSSGQMNIGFHLWHYLYPFALFGITNTLLVCGILFFVAQKFQNKLLVAVTGLLLYIVYMVSMVFTNAPFMAQSLPQSLMAQRISALVDVFGLSAYFFEAKDLTLAQRNLGVVPFSNSLLVNRWGIAILSFGMLYWGIRAFSFLPIYKNNVKRKTIPLQLEHAHIPFIAADTWFHPNTKWQAIVSFIKIDMIYLFKSIALVAVSVLLLFYVGMEMYGDIDMGIRMPQLYASSGLLAQTINSIFYFIGALVMVYFVNDIYWRSNASGFSIIQDTTYYAKEKWLGHVGSIVILVSYLTGLMILEALVFQILFRFFVVDWQAYFGVVIFNTLPLLLFSFFLLLVNSITQKKSLALGISILVFLVFASPISKSLINNPVLRFLSGYNGPYSDFLGYGPYLSSFLWRLAFGFSLVTALFLIYHGARSQGRKAINLLGVMACMSLGTISGFRFLDGYKKRDKDVEITERADYEKTYRSYQNSPQPTISDVTARIDLYPESLAYHIKGNYVVKNKQIRSIDSILLNIPEDFELVSLVYQHKNERHEVGTHISEIHLNEGLSPQDSATLAFELRYQWKPINGHESFNAILKNGSFMRISRFFPTFGYDETREISDLELRKKQRLGETTLLSPLEAQRIKVDDFINLSLQISTPEDQVAIGTGELIRRWKNEERNYFEYRATAIPFRFAVASAAYATKEVDHNGIAIRVHYNPIRGHNVDHLIANARLALDYCIKNFGPYPFGSVTFAEVSAFTKGFAGTAYPAVIYMTENMTFNANIATEQNQDVVNELAGHEVAHFWWGTNQIDPDYREGHAMLTESLAMYTEMMLYKQMHGKAKMMERVAIHQQIYDAEKGFHEESSLLKASTENLHMAYSKGTVVFVELSELIGEQQLNLALKIFLEKHGHPSAKPISTDLLHEILGVSDKKLHRKILDLFEEKNISLSSSDTHDGKCKIGSSLHLASI</sequence>
<proteinExistence type="predicted"/>